<dbReference type="Pfam" id="PF04297">
    <property type="entry name" value="UPF0122"/>
    <property type="match status" value="1"/>
</dbReference>
<reference evidence="1" key="1">
    <citation type="submission" date="2020-04" db="EMBL/GenBank/DDBJ databases">
        <authorList>
            <person name="Chiriac C."/>
            <person name="Salcher M."/>
            <person name="Ghai R."/>
            <person name="Kavagutti S V."/>
        </authorList>
    </citation>
    <scope>NUCLEOTIDE SEQUENCE</scope>
</reference>
<protein>
    <submittedName>
        <fullName evidence="1">Sig70_bacteroi1, RNA polymerase sigma-70 factor, Bacteroides expansion family 1</fullName>
    </submittedName>
</protein>
<gene>
    <name evidence="1" type="ORF">UFOVP309_21</name>
    <name evidence="2" type="ORF">UFOVP946_28</name>
</gene>
<dbReference type="InterPro" id="IPR007394">
    <property type="entry name" value="UPF0122"/>
</dbReference>
<evidence type="ECO:0000313" key="2">
    <source>
        <dbReference type="EMBL" id="CAB4173164.1"/>
    </source>
</evidence>
<dbReference type="GO" id="GO:0003700">
    <property type="term" value="F:DNA-binding transcription factor activity"/>
    <property type="evidence" value="ECO:0007669"/>
    <property type="project" value="InterPro"/>
</dbReference>
<dbReference type="SUPFAM" id="SSF88946">
    <property type="entry name" value="Sigma2 domain of RNA polymerase sigma factors"/>
    <property type="match status" value="1"/>
</dbReference>
<dbReference type="EMBL" id="LR796897">
    <property type="protein sequence ID" value="CAB4173164.1"/>
    <property type="molecule type" value="Genomic_DNA"/>
</dbReference>
<dbReference type="InterPro" id="IPR013325">
    <property type="entry name" value="RNA_pol_sigma_r2"/>
</dbReference>
<proteinExistence type="predicted"/>
<sequence length="179" mass="21530">MGNEWLNQVAKHHKEWVKIANLYKVDDYAEDIVQEVYIALWKYADADKILDAKGNVRKGYVFFTIKSLCFQYLNKRNKIDKIGIDTLFNLSDESNITEHKAYNDICLMIDEEINNWHWYDKKLFKLYRDTDMSMRDIAKETNISLISIFHSIKTYKEVLNNKFMKDYQDYITNDYNTIY</sequence>
<evidence type="ECO:0000313" key="1">
    <source>
        <dbReference type="EMBL" id="CAB4136510.1"/>
    </source>
</evidence>
<name>A0A6J5LU75_9CAUD</name>
<dbReference type="EMBL" id="LR796320">
    <property type="protein sequence ID" value="CAB4136510.1"/>
    <property type="molecule type" value="Genomic_DNA"/>
</dbReference>
<organism evidence="1">
    <name type="scientific">uncultured Caudovirales phage</name>
    <dbReference type="NCBI Taxonomy" id="2100421"/>
    <lineage>
        <taxon>Viruses</taxon>
        <taxon>Duplodnaviria</taxon>
        <taxon>Heunggongvirae</taxon>
        <taxon>Uroviricota</taxon>
        <taxon>Caudoviricetes</taxon>
        <taxon>Peduoviridae</taxon>
        <taxon>Maltschvirus</taxon>
        <taxon>Maltschvirus maltsch</taxon>
    </lineage>
</organism>
<dbReference type="GO" id="GO:0006352">
    <property type="term" value="P:DNA-templated transcription initiation"/>
    <property type="evidence" value="ECO:0007669"/>
    <property type="project" value="InterPro"/>
</dbReference>
<accession>A0A6J5LU75</accession>